<gene>
    <name evidence="3" type="ORF">E9232_004746</name>
</gene>
<dbReference type="Proteomes" id="UP001262410">
    <property type="component" value="Unassembled WGS sequence"/>
</dbReference>
<evidence type="ECO:0000313" key="4">
    <source>
        <dbReference type="Proteomes" id="UP001262410"/>
    </source>
</evidence>
<evidence type="ECO:0000256" key="1">
    <source>
        <dbReference type="SAM" id="Phobius"/>
    </source>
</evidence>
<feature type="transmembrane region" description="Helical" evidence="1">
    <location>
        <begin position="16"/>
        <end position="35"/>
    </location>
</feature>
<organism evidence="3 4">
    <name type="scientific">Inquilinus ginsengisoli</name>
    <dbReference type="NCBI Taxonomy" id="363840"/>
    <lineage>
        <taxon>Bacteria</taxon>
        <taxon>Pseudomonadati</taxon>
        <taxon>Pseudomonadota</taxon>
        <taxon>Alphaproteobacteria</taxon>
        <taxon>Rhodospirillales</taxon>
        <taxon>Rhodospirillaceae</taxon>
        <taxon>Inquilinus</taxon>
    </lineage>
</organism>
<proteinExistence type="predicted"/>
<feature type="transmembrane region" description="Helical" evidence="1">
    <location>
        <begin position="135"/>
        <end position="162"/>
    </location>
</feature>
<keyword evidence="4" id="KW-1185">Reference proteome</keyword>
<feature type="transmembrane region" description="Helical" evidence="1">
    <location>
        <begin position="56"/>
        <end position="73"/>
    </location>
</feature>
<accession>A0ABU1JV82</accession>
<evidence type="ECO:0000259" key="2">
    <source>
        <dbReference type="Pfam" id="PF07331"/>
    </source>
</evidence>
<dbReference type="Pfam" id="PF07331">
    <property type="entry name" value="TctB"/>
    <property type="match status" value="1"/>
</dbReference>
<keyword evidence="1" id="KW-1133">Transmembrane helix</keyword>
<dbReference type="EMBL" id="JAVDPW010000008">
    <property type="protein sequence ID" value="MDR6292208.1"/>
    <property type="molecule type" value="Genomic_DNA"/>
</dbReference>
<feature type="domain" description="DUF1468" evidence="2">
    <location>
        <begin position="20"/>
        <end position="156"/>
    </location>
</feature>
<keyword evidence="1" id="KW-0812">Transmembrane</keyword>
<keyword evidence="1" id="KW-0472">Membrane</keyword>
<dbReference type="InterPro" id="IPR009936">
    <property type="entry name" value="DUF1468"/>
</dbReference>
<dbReference type="RefSeq" id="WP_309798111.1">
    <property type="nucleotide sequence ID" value="NZ_JAVDPW010000008.1"/>
</dbReference>
<protein>
    <submittedName>
        <fullName evidence="3">Tricarboxylic transport membrane protein</fullName>
    </submittedName>
</protein>
<reference evidence="3 4" key="1">
    <citation type="submission" date="2023-07" db="EMBL/GenBank/DDBJ databases">
        <title>Sorghum-associated microbial communities from plants grown in Nebraska, USA.</title>
        <authorList>
            <person name="Schachtman D."/>
        </authorList>
    </citation>
    <scope>NUCLEOTIDE SEQUENCE [LARGE SCALE GENOMIC DNA]</scope>
    <source>
        <strain evidence="3 4">584</strain>
    </source>
</reference>
<sequence length="175" mass="18269">MSGQQADRPVPRHRPVGELVIALGVIALAIVIYWQTMAMPVSPIYAQAGPTIAPKISAAGLGLLGLALLASALRGGWQPEDERETAPDMPALLWVLAGLVLNVLLIGVAGFTVASILLFVCVARGFGSRAFLRNTLIGAAFALIAYFGFAEALGINIGAGWVENGLDSLLRGRGH</sequence>
<feature type="transmembrane region" description="Helical" evidence="1">
    <location>
        <begin position="93"/>
        <end position="123"/>
    </location>
</feature>
<evidence type="ECO:0000313" key="3">
    <source>
        <dbReference type="EMBL" id="MDR6292208.1"/>
    </source>
</evidence>
<comment type="caution">
    <text evidence="3">The sequence shown here is derived from an EMBL/GenBank/DDBJ whole genome shotgun (WGS) entry which is preliminary data.</text>
</comment>
<name>A0ABU1JV82_9PROT</name>